<reference evidence="2 3" key="1">
    <citation type="journal article" date="2021" name="Elife">
        <title>Chloroplast acquisition without the gene transfer in kleptoplastic sea slugs, Plakobranchus ocellatus.</title>
        <authorList>
            <person name="Maeda T."/>
            <person name="Takahashi S."/>
            <person name="Yoshida T."/>
            <person name="Shimamura S."/>
            <person name="Takaki Y."/>
            <person name="Nagai Y."/>
            <person name="Toyoda A."/>
            <person name="Suzuki Y."/>
            <person name="Arimoto A."/>
            <person name="Ishii H."/>
            <person name="Satoh N."/>
            <person name="Nishiyama T."/>
            <person name="Hasebe M."/>
            <person name="Maruyama T."/>
            <person name="Minagawa J."/>
            <person name="Obokata J."/>
            <person name="Shigenobu S."/>
        </authorList>
    </citation>
    <scope>NUCLEOTIDE SEQUENCE [LARGE SCALE GENOMIC DNA]</scope>
</reference>
<gene>
    <name evidence="2" type="ORF">PoB_002138700</name>
</gene>
<proteinExistence type="predicted"/>
<protein>
    <submittedName>
        <fullName evidence="2">Uncharacterized protein</fullName>
    </submittedName>
</protein>
<feature type="region of interest" description="Disordered" evidence="1">
    <location>
        <begin position="1"/>
        <end position="21"/>
    </location>
</feature>
<name>A0AAV3ZK13_9GAST</name>
<comment type="caution">
    <text evidence="2">The sequence shown here is derived from an EMBL/GenBank/DDBJ whole genome shotgun (WGS) entry which is preliminary data.</text>
</comment>
<evidence type="ECO:0000313" key="3">
    <source>
        <dbReference type="Proteomes" id="UP000735302"/>
    </source>
</evidence>
<dbReference type="EMBL" id="BLXT01002480">
    <property type="protein sequence ID" value="GFN94881.1"/>
    <property type="molecule type" value="Genomic_DNA"/>
</dbReference>
<evidence type="ECO:0000256" key="1">
    <source>
        <dbReference type="SAM" id="MobiDB-lite"/>
    </source>
</evidence>
<sequence length="121" mass="13407">MESANHRTPLRDRGDGHASDTTLLNTLAPVLVDFSPMDFSPTVRQSFPCQQPSGQKIDTHVYPGVIMGGTTLDPKHSVRKRTLTECVDHSRFTGSRHRWSSEASSSANHFDRHSVIGVTHI</sequence>
<dbReference type="Proteomes" id="UP000735302">
    <property type="component" value="Unassembled WGS sequence"/>
</dbReference>
<keyword evidence="3" id="KW-1185">Reference proteome</keyword>
<dbReference type="AlphaFoldDB" id="A0AAV3ZK13"/>
<evidence type="ECO:0000313" key="2">
    <source>
        <dbReference type="EMBL" id="GFN94881.1"/>
    </source>
</evidence>
<accession>A0AAV3ZK13</accession>
<organism evidence="2 3">
    <name type="scientific">Plakobranchus ocellatus</name>
    <dbReference type="NCBI Taxonomy" id="259542"/>
    <lineage>
        <taxon>Eukaryota</taxon>
        <taxon>Metazoa</taxon>
        <taxon>Spiralia</taxon>
        <taxon>Lophotrochozoa</taxon>
        <taxon>Mollusca</taxon>
        <taxon>Gastropoda</taxon>
        <taxon>Heterobranchia</taxon>
        <taxon>Euthyneura</taxon>
        <taxon>Panpulmonata</taxon>
        <taxon>Sacoglossa</taxon>
        <taxon>Placobranchoidea</taxon>
        <taxon>Plakobranchidae</taxon>
        <taxon>Plakobranchus</taxon>
    </lineage>
</organism>
<feature type="compositionally biased region" description="Basic and acidic residues" evidence="1">
    <location>
        <begin position="9"/>
        <end position="18"/>
    </location>
</feature>